<organism evidence="1 2">
    <name type="scientific">Halteria grandinella</name>
    <dbReference type="NCBI Taxonomy" id="5974"/>
    <lineage>
        <taxon>Eukaryota</taxon>
        <taxon>Sar</taxon>
        <taxon>Alveolata</taxon>
        <taxon>Ciliophora</taxon>
        <taxon>Intramacronucleata</taxon>
        <taxon>Spirotrichea</taxon>
        <taxon>Stichotrichia</taxon>
        <taxon>Sporadotrichida</taxon>
        <taxon>Halteriidae</taxon>
        <taxon>Halteria</taxon>
    </lineage>
</organism>
<protein>
    <submittedName>
        <fullName evidence="1">Uncharacterized protein</fullName>
    </submittedName>
</protein>
<comment type="caution">
    <text evidence="1">The sequence shown here is derived from an EMBL/GenBank/DDBJ whole genome shotgun (WGS) entry which is preliminary data.</text>
</comment>
<evidence type="ECO:0000313" key="2">
    <source>
        <dbReference type="Proteomes" id="UP000785679"/>
    </source>
</evidence>
<keyword evidence="2" id="KW-1185">Reference proteome</keyword>
<dbReference type="EMBL" id="RRYP01039744">
    <property type="protein sequence ID" value="TNV67668.1"/>
    <property type="molecule type" value="Genomic_DNA"/>
</dbReference>
<dbReference type="Proteomes" id="UP000785679">
    <property type="component" value="Unassembled WGS sequence"/>
</dbReference>
<accession>A0A8J8N9M5</accession>
<evidence type="ECO:0000313" key="1">
    <source>
        <dbReference type="EMBL" id="TNV67668.1"/>
    </source>
</evidence>
<reference evidence="1" key="1">
    <citation type="submission" date="2019-06" db="EMBL/GenBank/DDBJ databases">
        <authorList>
            <person name="Zheng W."/>
        </authorList>
    </citation>
    <scope>NUCLEOTIDE SEQUENCE</scope>
    <source>
        <strain evidence="1">QDHG01</strain>
    </source>
</reference>
<dbReference type="AlphaFoldDB" id="A0A8J8N9M5"/>
<gene>
    <name evidence="1" type="ORF">FGO68_gene5303</name>
</gene>
<sequence>MKCRTRIDDNSVADFEAAMLMDAPEGEDPLGANKDMMIKEFLRKNMLKFYINIYKDTSQEGVQGRSTRGNQSNGGNFNSSLSGSHALDEQYKYMLDIHLFKGTVYVFMEFVSHFMQIVTSSCSVCSHNNSCCSSQHSSSQHAPSHLHDYKLKLYTQ</sequence>
<proteinExistence type="predicted"/>
<name>A0A8J8N9M5_HALGN</name>